<dbReference type="RefSeq" id="XP_009036215.1">
    <property type="nucleotide sequence ID" value="XM_009037967.1"/>
</dbReference>
<sequence length="336" mass="37149">MKDKPDDASASGYMSPTNMGFICAALFFNTMSAPMVKLTQNAEGGYDYNKWCVYFFSEFIKLGAAVAWCVRGYANNDAQLIRHLEFDWKDFGQYAVPGFVFFAQNNLGFLALQHMNSSAFQLLMNTRIVSVAVMSVVVLKKPMHALEWCSIVLLMVGAMQYQLSGCDDSGYRIDVEGLSVMAVIVFCAAAGNVYTQRVMQRKMDQPLMVQNAMLYVWGVLFNGVNWFASVVPRPEHHGPPVPLFGAIGAVEVLSMVFYAVYGLSISIILKRFGAITRTFINTVAICCTAMIDVAFFGATVTVMELTTFAIIFIAVFCHSALSKNYVPPGQKDDLNP</sequence>
<keyword evidence="2 5" id="KW-0812">Transmembrane</keyword>
<feature type="transmembrane region" description="Helical" evidence="5">
    <location>
        <begin position="145"/>
        <end position="163"/>
    </location>
</feature>
<dbReference type="PANTHER" id="PTHR10231">
    <property type="entry name" value="NUCLEOTIDE-SUGAR TRANSMEMBRANE TRANSPORTER"/>
    <property type="match status" value="1"/>
</dbReference>
<evidence type="ECO:0000256" key="3">
    <source>
        <dbReference type="ARBA" id="ARBA00022989"/>
    </source>
</evidence>
<feature type="transmembrane region" description="Helical" evidence="5">
    <location>
        <begin position="243"/>
        <end position="267"/>
    </location>
</feature>
<dbReference type="OrthoDB" id="408493at2759"/>
<dbReference type="OMA" id="ICCTAMI"/>
<dbReference type="AlphaFoldDB" id="F0Y7L3"/>
<protein>
    <submittedName>
        <fullName evidence="6">Uncharacterized protein STP14</fullName>
    </submittedName>
</protein>
<evidence type="ECO:0000256" key="1">
    <source>
        <dbReference type="ARBA" id="ARBA00004141"/>
    </source>
</evidence>
<feature type="transmembrane region" description="Helical" evidence="5">
    <location>
        <begin position="175"/>
        <end position="194"/>
    </location>
</feature>
<evidence type="ECO:0000256" key="5">
    <source>
        <dbReference type="SAM" id="Phobius"/>
    </source>
</evidence>
<dbReference type="EMBL" id="GL833126">
    <property type="protein sequence ID" value="EGB09091.1"/>
    <property type="molecule type" value="Genomic_DNA"/>
</dbReference>
<organism evidence="7">
    <name type="scientific">Aureococcus anophagefferens</name>
    <name type="common">Harmful bloom alga</name>
    <dbReference type="NCBI Taxonomy" id="44056"/>
    <lineage>
        <taxon>Eukaryota</taxon>
        <taxon>Sar</taxon>
        <taxon>Stramenopiles</taxon>
        <taxon>Ochrophyta</taxon>
        <taxon>Pelagophyceae</taxon>
        <taxon>Pelagomonadales</taxon>
        <taxon>Pelagomonadaceae</taxon>
        <taxon>Aureococcus</taxon>
    </lineage>
</organism>
<dbReference type="Pfam" id="PF04142">
    <property type="entry name" value="Nuc_sug_transp"/>
    <property type="match status" value="1"/>
</dbReference>
<dbReference type="GO" id="GO:0015165">
    <property type="term" value="F:pyrimidine nucleotide-sugar transmembrane transporter activity"/>
    <property type="evidence" value="ECO:0007669"/>
    <property type="project" value="InterPro"/>
</dbReference>
<accession>F0Y7L3</accession>
<feature type="transmembrane region" description="Helical" evidence="5">
    <location>
        <begin position="214"/>
        <end position="231"/>
    </location>
</feature>
<evidence type="ECO:0000256" key="4">
    <source>
        <dbReference type="ARBA" id="ARBA00023136"/>
    </source>
</evidence>
<feature type="transmembrane region" description="Helical" evidence="5">
    <location>
        <begin position="118"/>
        <end position="138"/>
    </location>
</feature>
<keyword evidence="3 5" id="KW-1133">Transmembrane helix</keyword>
<name>F0Y7L3_AURAN</name>
<feature type="transmembrane region" description="Helical" evidence="5">
    <location>
        <begin position="12"/>
        <end position="31"/>
    </location>
</feature>
<dbReference type="Proteomes" id="UP000002729">
    <property type="component" value="Unassembled WGS sequence"/>
</dbReference>
<feature type="transmembrane region" description="Helical" evidence="5">
    <location>
        <begin position="279"/>
        <end position="299"/>
    </location>
</feature>
<evidence type="ECO:0000313" key="7">
    <source>
        <dbReference type="Proteomes" id="UP000002729"/>
    </source>
</evidence>
<feature type="transmembrane region" description="Helical" evidence="5">
    <location>
        <begin position="305"/>
        <end position="321"/>
    </location>
</feature>
<gene>
    <name evidence="6" type="primary">STP14</name>
    <name evidence="6" type="ORF">AURANDRAFT_69784</name>
</gene>
<proteinExistence type="predicted"/>
<dbReference type="eggNOG" id="KOG2234">
    <property type="taxonomic scope" value="Eukaryota"/>
</dbReference>
<evidence type="ECO:0000313" key="6">
    <source>
        <dbReference type="EMBL" id="EGB09091.1"/>
    </source>
</evidence>
<feature type="transmembrane region" description="Helical" evidence="5">
    <location>
        <begin position="51"/>
        <end position="70"/>
    </location>
</feature>
<dbReference type="InterPro" id="IPR037185">
    <property type="entry name" value="EmrE-like"/>
</dbReference>
<dbReference type="InParanoid" id="F0Y7L3"/>
<reference evidence="6 7" key="1">
    <citation type="journal article" date="2011" name="Proc. Natl. Acad. Sci. U.S.A.">
        <title>Niche of harmful alga Aureococcus anophagefferens revealed through ecogenomics.</title>
        <authorList>
            <person name="Gobler C.J."/>
            <person name="Berry D.L."/>
            <person name="Dyhrman S.T."/>
            <person name="Wilhelm S.W."/>
            <person name="Salamov A."/>
            <person name="Lobanov A.V."/>
            <person name="Zhang Y."/>
            <person name="Collier J.L."/>
            <person name="Wurch L.L."/>
            <person name="Kustka A.B."/>
            <person name="Dill B.D."/>
            <person name="Shah M."/>
            <person name="VerBerkmoes N.C."/>
            <person name="Kuo A."/>
            <person name="Terry A."/>
            <person name="Pangilinan J."/>
            <person name="Lindquist E.A."/>
            <person name="Lucas S."/>
            <person name="Paulsen I.T."/>
            <person name="Hattenrath-Lehmann T.K."/>
            <person name="Talmage S.C."/>
            <person name="Walker E.A."/>
            <person name="Koch F."/>
            <person name="Burson A.M."/>
            <person name="Marcoval M.A."/>
            <person name="Tang Y.Z."/>
            <person name="Lecleir G.R."/>
            <person name="Coyne K.J."/>
            <person name="Berg G.M."/>
            <person name="Bertrand E.M."/>
            <person name="Saito M.A."/>
            <person name="Gladyshev V.N."/>
            <person name="Grigoriev I.V."/>
        </authorList>
    </citation>
    <scope>NUCLEOTIDE SEQUENCE [LARGE SCALE GENOMIC DNA]</scope>
    <source>
        <strain evidence="7">CCMP 1984</strain>
    </source>
</reference>
<dbReference type="InterPro" id="IPR007271">
    <property type="entry name" value="Nuc_sug_transpt"/>
</dbReference>
<dbReference type="SUPFAM" id="SSF103481">
    <property type="entry name" value="Multidrug resistance efflux transporter EmrE"/>
    <property type="match status" value="1"/>
</dbReference>
<keyword evidence="4 5" id="KW-0472">Membrane</keyword>
<dbReference type="GO" id="GO:0000139">
    <property type="term" value="C:Golgi membrane"/>
    <property type="evidence" value="ECO:0007669"/>
    <property type="project" value="InterPro"/>
</dbReference>
<dbReference type="GeneID" id="20227674"/>
<dbReference type="KEGG" id="aaf:AURANDRAFT_69784"/>
<evidence type="ECO:0000256" key="2">
    <source>
        <dbReference type="ARBA" id="ARBA00022692"/>
    </source>
</evidence>
<keyword evidence="7" id="KW-1185">Reference proteome</keyword>
<comment type="subcellular location">
    <subcellularLocation>
        <location evidence="1">Membrane</location>
        <topology evidence="1">Multi-pass membrane protein</topology>
    </subcellularLocation>
</comment>